<reference evidence="3" key="1">
    <citation type="submission" date="2023-07" db="EMBL/GenBank/DDBJ databases">
        <title>Whole genome shotgun sequence of Streptomyces spororaveus NBRC 15456.</title>
        <authorList>
            <person name="Komaki H."/>
            <person name="Tamura T."/>
        </authorList>
    </citation>
    <scope>NUCLEOTIDE SEQUENCE [LARGE SCALE GENOMIC DNA]</scope>
    <source>
        <strain evidence="3">NBRC 15456</strain>
    </source>
</reference>
<dbReference type="EMBL" id="BNED01000005">
    <property type="protein sequence ID" value="GHI76346.1"/>
    <property type="molecule type" value="Genomic_DNA"/>
</dbReference>
<gene>
    <name evidence="2" type="ORF">Sspor_19070</name>
</gene>
<organism evidence="2 3">
    <name type="scientific">Streptomyces spororaveus</name>
    <dbReference type="NCBI Taxonomy" id="284039"/>
    <lineage>
        <taxon>Bacteria</taxon>
        <taxon>Bacillati</taxon>
        <taxon>Actinomycetota</taxon>
        <taxon>Actinomycetes</taxon>
        <taxon>Kitasatosporales</taxon>
        <taxon>Streptomycetaceae</taxon>
        <taxon>Streptomyces</taxon>
    </lineage>
</organism>
<proteinExistence type="predicted"/>
<keyword evidence="3" id="KW-1185">Reference proteome</keyword>
<name>A0ABQ3T7I3_9ACTN</name>
<protein>
    <submittedName>
        <fullName evidence="2">Uncharacterized protein</fullName>
    </submittedName>
</protein>
<feature type="compositionally biased region" description="Low complexity" evidence="1">
    <location>
        <begin position="1"/>
        <end position="11"/>
    </location>
</feature>
<dbReference type="Proteomes" id="UP000608522">
    <property type="component" value="Unassembled WGS sequence"/>
</dbReference>
<feature type="region of interest" description="Disordered" evidence="1">
    <location>
        <begin position="1"/>
        <end position="35"/>
    </location>
</feature>
<evidence type="ECO:0000313" key="2">
    <source>
        <dbReference type="EMBL" id="GHI76346.1"/>
    </source>
</evidence>
<evidence type="ECO:0000313" key="3">
    <source>
        <dbReference type="Proteomes" id="UP000608522"/>
    </source>
</evidence>
<comment type="caution">
    <text evidence="2">The sequence shown here is derived from an EMBL/GenBank/DDBJ whole genome shotgun (WGS) entry which is preliminary data.</text>
</comment>
<accession>A0ABQ3T7I3</accession>
<sequence length="61" mass="5982">MAGAGAAAGAAAGAGAGAEAGRGDGDRGAIVMAAPDPGTEGQVRRCVAWLLYFFRDRLDST</sequence>
<evidence type="ECO:0000256" key="1">
    <source>
        <dbReference type="SAM" id="MobiDB-lite"/>
    </source>
</evidence>